<keyword evidence="4" id="KW-1185">Reference proteome</keyword>
<sequence>MVQQIVTIVNQSGKIVKSTKQLANVFKEAQSAYNEKKAELKAQRHRDFDSKASERKVHKQLEALALDDDANSQRRSSVDGSRIKRKPVASRHERPTIERGVSDSFYVNDERSPKTKTLSRSSTMQFDAHGRAANDDPRVGELVRRHTDLDKALASPRSRRSSRRASLDDIDMDLAYGELPPPLPARKGNDTVELRDKMTGLQRLLEEANCVGHSATAIIENLSKNPDTMAAVALTLGEISALAAKVAPGALTALKGSFPAILALLASPQFAIAAGVGVGITIIAFGSYKIIKKIQARGEEDSRLLAYEAEPLSPTESVDELREINRIESWRRGIADVEAESLATSVEGEFITPIATRTLIEEGRLTEADLKSKASTRKSRRRKSASDVSKSSKAKSSSKTGGKSTRSKKEKPPSRLAMLFKA</sequence>
<evidence type="ECO:0000313" key="3">
    <source>
        <dbReference type="EMBL" id="QIX01975.1"/>
    </source>
</evidence>
<dbReference type="OrthoDB" id="5402307at2759"/>
<feature type="compositionally biased region" description="Basic and acidic residues" evidence="1">
    <location>
        <begin position="128"/>
        <end position="140"/>
    </location>
</feature>
<reference evidence="3 4" key="1">
    <citation type="journal article" date="2016" name="Sci. Rep.">
        <title>Peltaster fructicola genome reveals evolution from an invasive phytopathogen to an ectophytic parasite.</title>
        <authorList>
            <person name="Xu C."/>
            <person name="Chen H."/>
            <person name="Gleason M.L."/>
            <person name="Xu J.R."/>
            <person name="Liu H."/>
            <person name="Zhang R."/>
            <person name="Sun G."/>
        </authorList>
    </citation>
    <scope>NUCLEOTIDE SEQUENCE [LARGE SCALE GENOMIC DNA]</scope>
    <source>
        <strain evidence="3 4">LNHT1506</strain>
    </source>
</reference>
<protein>
    <submittedName>
        <fullName evidence="3">Uncharacterized protein</fullName>
    </submittedName>
</protein>
<evidence type="ECO:0000313" key="4">
    <source>
        <dbReference type="Proteomes" id="UP000503462"/>
    </source>
</evidence>
<name>A0A6H0Y4Z0_9PEZI</name>
<feature type="compositionally biased region" description="Low complexity" evidence="1">
    <location>
        <begin position="386"/>
        <end position="404"/>
    </location>
</feature>
<dbReference type="AlphaFoldDB" id="A0A6H0Y4Z0"/>
<keyword evidence="2" id="KW-0472">Membrane</keyword>
<feature type="region of interest" description="Disordered" evidence="1">
    <location>
        <begin position="370"/>
        <end position="422"/>
    </location>
</feature>
<keyword evidence="2" id="KW-0812">Transmembrane</keyword>
<dbReference type="EMBL" id="CP051143">
    <property type="protein sequence ID" value="QIX01975.1"/>
    <property type="molecule type" value="Genomic_DNA"/>
</dbReference>
<dbReference type="Proteomes" id="UP000503462">
    <property type="component" value="Chromosome 5"/>
</dbReference>
<proteinExistence type="predicted"/>
<feature type="region of interest" description="Disordered" evidence="1">
    <location>
        <begin position="63"/>
        <end position="140"/>
    </location>
</feature>
<feature type="compositionally biased region" description="Polar residues" evidence="1">
    <location>
        <begin position="115"/>
        <end position="125"/>
    </location>
</feature>
<feature type="transmembrane region" description="Helical" evidence="2">
    <location>
        <begin position="270"/>
        <end position="288"/>
    </location>
</feature>
<evidence type="ECO:0000256" key="1">
    <source>
        <dbReference type="SAM" id="MobiDB-lite"/>
    </source>
</evidence>
<evidence type="ECO:0000256" key="2">
    <source>
        <dbReference type="SAM" id="Phobius"/>
    </source>
</evidence>
<organism evidence="3 4">
    <name type="scientific">Peltaster fructicola</name>
    <dbReference type="NCBI Taxonomy" id="286661"/>
    <lineage>
        <taxon>Eukaryota</taxon>
        <taxon>Fungi</taxon>
        <taxon>Dikarya</taxon>
        <taxon>Ascomycota</taxon>
        <taxon>Pezizomycotina</taxon>
        <taxon>Dothideomycetes</taxon>
        <taxon>Dothideomycetes incertae sedis</taxon>
        <taxon>Peltaster</taxon>
    </lineage>
</organism>
<accession>A0A6H0Y4Z0</accession>
<feature type="compositionally biased region" description="Basic residues" evidence="1">
    <location>
        <begin position="374"/>
        <end position="383"/>
    </location>
</feature>
<gene>
    <name evidence="3" type="ORF">AMS68_007492</name>
</gene>
<feature type="compositionally biased region" description="Basic and acidic residues" evidence="1">
    <location>
        <begin position="90"/>
        <end position="101"/>
    </location>
</feature>
<keyword evidence="2" id="KW-1133">Transmembrane helix</keyword>